<accession>A0A0A2B4T0</accession>
<dbReference type="AlphaFoldDB" id="A0A0A2B4T0"/>
<dbReference type="SUPFAM" id="SSF53756">
    <property type="entry name" value="UDP-Glycosyltransferase/glycogen phosphorylase"/>
    <property type="match status" value="1"/>
</dbReference>
<dbReference type="STRING" id="59926.EV02_1726"/>
<evidence type="ECO:0000313" key="2">
    <source>
        <dbReference type="Proteomes" id="UP000030345"/>
    </source>
</evidence>
<dbReference type="EMBL" id="JNAS01000002">
    <property type="protein sequence ID" value="KGG09048.1"/>
    <property type="molecule type" value="Genomic_DNA"/>
</dbReference>
<proteinExistence type="predicted"/>
<organism evidence="1 2">
    <name type="scientific">Prochlorococcus marinus str. SB</name>
    <dbReference type="NCBI Taxonomy" id="59926"/>
    <lineage>
        <taxon>Bacteria</taxon>
        <taxon>Bacillati</taxon>
        <taxon>Cyanobacteriota</taxon>
        <taxon>Cyanophyceae</taxon>
        <taxon>Synechococcales</taxon>
        <taxon>Prochlorococcaceae</taxon>
        <taxon>Prochlorococcus</taxon>
    </lineage>
</organism>
<gene>
    <name evidence="1" type="ORF">EV02_1726</name>
</gene>
<dbReference type="RefSeq" id="WP_032520285.1">
    <property type="nucleotide sequence ID" value="NZ_CP138981.1"/>
</dbReference>
<evidence type="ECO:0008006" key="3">
    <source>
        <dbReference type="Google" id="ProtNLM"/>
    </source>
</evidence>
<sequence length="370" mass="43400">MKRIFICSLKYSPGLEKEFTLIGREFKKKNFNVTFLISKFFDLSYLRNFPIFRLTNGNSKLRIIFEFLLPAKLFLFIIKNEINNKYANSIYLIYNCHPVNVPLLLFVKYFCSSKTAVVLHEPCKTLSELKNYGFLGFFYYGISNIIQFLNIYISDQLITVSPNGTKILRKNFKKHLKKNIEANILLEDKLENVKSSERKYLTFVGNINEDKNPNEIIRYVNASINGLVRPIQFCIITRSPIKRYIDLLEEGWEDYLLIIKKNNLNEMHIKSAILKSKAILILHKTSSQSGVLPLAYSYRTPVIARRIEAFSQFIDNEELLLPYDFDNNALSSAARYLDQNFENCSENAYLIFKKLFSIRNFEKYYKNLID</sequence>
<dbReference type="Proteomes" id="UP000030345">
    <property type="component" value="Unassembled WGS sequence"/>
</dbReference>
<name>A0A0A2B4T0_PROMR</name>
<comment type="caution">
    <text evidence="1">The sequence shown here is derived from an EMBL/GenBank/DDBJ whole genome shotgun (WGS) entry which is preliminary data.</text>
</comment>
<reference evidence="2" key="1">
    <citation type="journal article" date="2014" name="Sci. Data">
        <title>Genomes of diverse isolates of the marine cyanobacterium Prochlorococcus.</title>
        <authorList>
            <person name="Biller S."/>
            <person name="Berube P."/>
            <person name="Thompson J."/>
            <person name="Kelly L."/>
            <person name="Roggensack S."/>
            <person name="Awad L."/>
            <person name="Roache-Johnson K."/>
            <person name="Ding H."/>
            <person name="Giovannoni S.J."/>
            <person name="Moore L.R."/>
            <person name="Chisholm S.W."/>
        </authorList>
    </citation>
    <scope>NUCLEOTIDE SEQUENCE [LARGE SCALE GENOMIC DNA]</scope>
    <source>
        <strain evidence="2">SB</strain>
    </source>
</reference>
<dbReference type="Gene3D" id="3.40.50.2000">
    <property type="entry name" value="Glycogen Phosphorylase B"/>
    <property type="match status" value="1"/>
</dbReference>
<evidence type="ECO:0000313" key="1">
    <source>
        <dbReference type="EMBL" id="KGG09048.1"/>
    </source>
</evidence>
<protein>
    <recommendedName>
        <fullName evidence="3">Glycosyl transferase family 1 domain-containing protein</fullName>
    </recommendedName>
</protein>
<dbReference type="eggNOG" id="COG0438">
    <property type="taxonomic scope" value="Bacteria"/>
</dbReference>